<dbReference type="Proteomes" id="UP000000740">
    <property type="component" value="Chromosome 1"/>
</dbReference>
<dbReference type="eggNOG" id="arCOG06318">
    <property type="taxonomic scope" value="Archaea"/>
</dbReference>
<protein>
    <submittedName>
        <fullName evidence="1">Uncharacterized protein</fullName>
    </submittedName>
</protein>
<name>B9LNL5_HALLT</name>
<dbReference type="EMBL" id="CP001365">
    <property type="protein sequence ID" value="ACM56953.1"/>
    <property type="molecule type" value="Genomic_DNA"/>
</dbReference>
<organism evidence="1 2">
    <name type="scientific">Halorubrum lacusprofundi (strain ATCC 49239 / DSM 5036 / JCM 8891 / ACAM 34)</name>
    <dbReference type="NCBI Taxonomy" id="416348"/>
    <lineage>
        <taxon>Archaea</taxon>
        <taxon>Methanobacteriati</taxon>
        <taxon>Methanobacteriota</taxon>
        <taxon>Stenosarchaea group</taxon>
        <taxon>Halobacteria</taxon>
        <taxon>Halobacteriales</taxon>
        <taxon>Haloferacaceae</taxon>
        <taxon>Halorubrum</taxon>
    </lineage>
</organism>
<reference evidence="1 2" key="1">
    <citation type="journal article" date="2016" name="Stand. Genomic Sci.">
        <title>Complete genome sequence of the Antarctic Halorubrum lacusprofundi type strain ACAM 34.</title>
        <authorList>
            <person name="Anderson I.J."/>
            <person name="DasSarma P."/>
            <person name="Lucas S."/>
            <person name="Copeland A."/>
            <person name="Lapidus A."/>
            <person name="Del Rio T.G."/>
            <person name="Tice H."/>
            <person name="Dalin E."/>
            <person name="Bruce D.C."/>
            <person name="Goodwin L."/>
            <person name="Pitluck S."/>
            <person name="Sims D."/>
            <person name="Brettin T.S."/>
            <person name="Detter J.C."/>
            <person name="Han C.S."/>
            <person name="Larimer F."/>
            <person name="Hauser L."/>
            <person name="Land M."/>
            <person name="Ivanova N."/>
            <person name="Richardson P."/>
            <person name="Cavicchioli R."/>
            <person name="DasSarma S."/>
            <person name="Woese C.R."/>
            <person name="Kyrpides N.C."/>
        </authorList>
    </citation>
    <scope>NUCLEOTIDE SEQUENCE [LARGE SCALE GENOMIC DNA]</scope>
    <source>
        <strain evidence="2">ATCC 49239 / DSM 5036 / JCM 8891 / ACAM 34</strain>
    </source>
</reference>
<gene>
    <name evidence="1" type="ordered locus">Hlac_1364</name>
</gene>
<dbReference type="HOGENOM" id="CLU_2504842_0_0_2"/>
<dbReference type="AlphaFoldDB" id="B9LNL5"/>
<accession>B9LNL5</accession>
<sequence>MSRRISLKLTDDREHQIEKASEIVSSGPEDDPPMSVVIDVALAHLIQSEENIHDAREELDPATIQQFNTDIIGLRYRTQVTSRWR</sequence>
<dbReference type="InterPro" id="IPR055810">
    <property type="entry name" value="DUF7386"/>
</dbReference>
<dbReference type="GeneID" id="7400682"/>
<keyword evidence="2" id="KW-1185">Reference proteome</keyword>
<dbReference type="KEGG" id="hla:Hlac_1364"/>
<evidence type="ECO:0000313" key="1">
    <source>
        <dbReference type="EMBL" id="ACM56953.1"/>
    </source>
</evidence>
<proteinExistence type="predicted"/>
<dbReference type="RefSeq" id="WP_015910095.1">
    <property type="nucleotide sequence ID" value="NC_012029.1"/>
</dbReference>
<evidence type="ECO:0000313" key="2">
    <source>
        <dbReference type="Proteomes" id="UP000000740"/>
    </source>
</evidence>
<dbReference type="Pfam" id="PF24111">
    <property type="entry name" value="DUF7386"/>
    <property type="match status" value="1"/>
</dbReference>